<reference evidence="2 3" key="1">
    <citation type="submission" date="2023-05" db="EMBL/GenBank/DDBJ databases">
        <title>B98-5 Cell Line De Novo Hybrid Assembly: An Optical Mapping Approach.</title>
        <authorList>
            <person name="Kananen K."/>
            <person name="Auerbach J.A."/>
            <person name="Kautto E."/>
            <person name="Blachly J.S."/>
        </authorList>
    </citation>
    <scope>NUCLEOTIDE SEQUENCE [LARGE SCALE GENOMIC DNA]</scope>
    <source>
        <strain evidence="2">B95-8</strain>
        <tissue evidence="2">Cell line</tissue>
    </source>
</reference>
<accession>A0ABQ9V4Q4</accession>
<keyword evidence="3" id="KW-1185">Reference proteome</keyword>
<feature type="compositionally biased region" description="Pro residues" evidence="1">
    <location>
        <begin position="180"/>
        <end position="191"/>
    </location>
</feature>
<name>A0ABQ9V4Q4_SAGOE</name>
<dbReference type="Proteomes" id="UP001266305">
    <property type="component" value="Unassembled WGS sequence"/>
</dbReference>
<feature type="compositionally biased region" description="Low complexity" evidence="1">
    <location>
        <begin position="83"/>
        <end position="100"/>
    </location>
</feature>
<feature type="non-terminal residue" evidence="2">
    <location>
        <position position="1"/>
    </location>
</feature>
<feature type="compositionally biased region" description="Pro residues" evidence="1">
    <location>
        <begin position="120"/>
        <end position="129"/>
    </location>
</feature>
<evidence type="ECO:0000256" key="1">
    <source>
        <dbReference type="SAM" id="MobiDB-lite"/>
    </source>
</evidence>
<comment type="caution">
    <text evidence="2">The sequence shown here is derived from an EMBL/GenBank/DDBJ whole genome shotgun (WGS) entry which is preliminary data.</text>
</comment>
<protein>
    <submittedName>
        <fullName evidence="2">Uncharacterized protein</fullName>
    </submittedName>
</protein>
<feature type="region of interest" description="Disordered" evidence="1">
    <location>
        <begin position="21"/>
        <end position="44"/>
    </location>
</feature>
<evidence type="ECO:0000313" key="2">
    <source>
        <dbReference type="EMBL" id="KAK2104343.1"/>
    </source>
</evidence>
<dbReference type="EMBL" id="JASSZA010000008">
    <property type="protein sequence ID" value="KAK2104343.1"/>
    <property type="molecule type" value="Genomic_DNA"/>
</dbReference>
<sequence>TKCLGSPRAFPCPGVIFAAAAGPPGPRTPPTSRLVHEPPGPSAPLRWRRASQPYAPAPRCLARQALLGLTCAGTEVAATPSPGAAAAAAQGEEGSAGLLAQRPPGAWCCRSRGGGGEAGPQPPAAPGPAPAFSTHSRTCQSASAPGGTCRALARLLDPASASPPAAEPGEPPSSLTSLNPAPPRPPCGEKR</sequence>
<feature type="compositionally biased region" description="Polar residues" evidence="1">
    <location>
        <begin position="133"/>
        <end position="143"/>
    </location>
</feature>
<organism evidence="2 3">
    <name type="scientific">Saguinus oedipus</name>
    <name type="common">Cotton-top tamarin</name>
    <name type="synonym">Oedipomidas oedipus</name>
    <dbReference type="NCBI Taxonomy" id="9490"/>
    <lineage>
        <taxon>Eukaryota</taxon>
        <taxon>Metazoa</taxon>
        <taxon>Chordata</taxon>
        <taxon>Craniata</taxon>
        <taxon>Vertebrata</taxon>
        <taxon>Euteleostomi</taxon>
        <taxon>Mammalia</taxon>
        <taxon>Eutheria</taxon>
        <taxon>Euarchontoglires</taxon>
        <taxon>Primates</taxon>
        <taxon>Haplorrhini</taxon>
        <taxon>Platyrrhini</taxon>
        <taxon>Cebidae</taxon>
        <taxon>Callitrichinae</taxon>
        <taxon>Saguinus</taxon>
    </lineage>
</organism>
<proteinExistence type="predicted"/>
<feature type="region of interest" description="Disordered" evidence="1">
    <location>
        <begin position="83"/>
        <end position="191"/>
    </location>
</feature>
<gene>
    <name evidence="2" type="ORF">P7K49_018199</name>
</gene>
<evidence type="ECO:0000313" key="3">
    <source>
        <dbReference type="Proteomes" id="UP001266305"/>
    </source>
</evidence>
<feature type="compositionally biased region" description="Low complexity" evidence="1">
    <location>
        <begin position="150"/>
        <end position="164"/>
    </location>
</feature>
<feature type="non-terminal residue" evidence="2">
    <location>
        <position position="191"/>
    </location>
</feature>